<feature type="transmembrane region" description="Helical" evidence="4">
    <location>
        <begin position="225"/>
        <end position="245"/>
    </location>
</feature>
<dbReference type="SUPFAM" id="SSF58104">
    <property type="entry name" value="Methyl-accepting chemotaxis protein (MCP) signaling domain"/>
    <property type="match status" value="1"/>
</dbReference>
<dbReference type="GO" id="GO:0004888">
    <property type="term" value="F:transmembrane signaling receptor activity"/>
    <property type="evidence" value="ECO:0007669"/>
    <property type="project" value="TreeGrafter"/>
</dbReference>
<dbReference type="Proteomes" id="UP000182360">
    <property type="component" value="Unassembled WGS sequence"/>
</dbReference>
<dbReference type="InterPro" id="IPR004089">
    <property type="entry name" value="MCPsignal_dom"/>
</dbReference>
<feature type="transmembrane region" description="Helical" evidence="4">
    <location>
        <begin position="131"/>
        <end position="158"/>
    </location>
</feature>
<dbReference type="InterPro" id="IPR003660">
    <property type="entry name" value="HAMP_dom"/>
</dbReference>
<feature type="transmembrane region" description="Helical" evidence="4">
    <location>
        <begin position="41"/>
        <end position="63"/>
    </location>
</feature>
<dbReference type="STRING" id="163.SAMN04487775_11125"/>
<dbReference type="SMART" id="SM00283">
    <property type="entry name" value="MA"/>
    <property type="match status" value="1"/>
</dbReference>
<keyword evidence="8" id="KW-1185">Reference proteome</keyword>
<protein>
    <submittedName>
        <fullName evidence="7">Methyl-accepting chemotaxis protein</fullName>
    </submittedName>
</protein>
<dbReference type="GO" id="GO:0006935">
    <property type="term" value="P:chemotaxis"/>
    <property type="evidence" value="ECO:0007669"/>
    <property type="project" value="UniProtKB-KW"/>
</dbReference>
<dbReference type="GO" id="GO:0005886">
    <property type="term" value="C:plasma membrane"/>
    <property type="evidence" value="ECO:0007669"/>
    <property type="project" value="TreeGrafter"/>
</dbReference>
<dbReference type="PANTHER" id="PTHR43531:SF11">
    <property type="entry name" value="METHYL-ACCEPTING CHEMOTAXIS PROTEIN 3"/>
    <property type="match status" value="1"/>
</dbReference>
<keyword evidence="4" id="KW-1133">Transmembrane helix</keyword>
<organism evidence="7 8">
    <name type="scientific">Treponema bryantii</name>
    <dbReference type="NCBI Taxonomy" id="163"/>
    <lineage>
        <taxon>Bacteria</taxon>
        <taxon>Pseudomonadati</taxon>
        <taxon>Spirochaetota</taxon>
        <taxon>Spirochaetia</taxon>
        <taxon>Spirochaetales</taxon>
        <taxon>Treponemataceae</taxon>
        <taxon>Treponema</taxon>
    </lineage>
</organism>
<evidence type="ECO:0000256" key="1">
    <source>
        <dbReference type="ARBA" id="ARBA00022500"/>
    </source>
</evidence>
<evidence type="ECO:0000256" key="3">
    <source>
        <dbReference type="PROSITE-ProRule" id="PRU00284"/>
    </source>
</evidence>
<feature type="transmembrane region" description="Helical" evidence="4">
    <location>
        <begin position="95"/>
        <end position="119"/>
    </location>
</feature>
<accession>A0A1H9FQE4</accession>
<evidence type="ECO:0000256" key="4">
    <source>
        <dbReference type="SAM" id="Phobius"/>
    </source>
</evidence>
<dbReference type="Pfam" id="PF00015">
    <property type="entry name" value="MCPsignal"/>
    <property type="match status" value="1"/>
</dbReference>
<evidence type="ECO:0000313" key="7">
    <source>
        <dbReference type="EMBL" id="SEQ39989.1"/>
    </source>
</evidence>
<dbReference type="RefSeq" id="WP_083379803.1">
    <property type="nucleotide sequence ID" value="NZ_AP025286.1"/>
</dbReference>
<reference evidence="7 8" key="1">
    <citation type="submission" date="2016-10" db="EMBL/GenBank/DDBJ databases">
        <authorList>
            <person name="de Groot N.N."/>
        </authorList>
    </citation>
    <scope>NUCLEOTIDE SEQUENCE [LARGE SCALE GENOMIC DNA]</scope>
    <source>
        <strain evidence="7 8">B25</strain>
    </source>
</reference>
<keyword evidence="4" id="KW-0472">Membrane</keyword>
<dbReference type="InterPro" id="IPR051310">
    <property type="entry name" value="MCP_chemotaxis"/>
</dbReference>
<evidence type="ECO:0000259" key="5">
    <source>
        <dbReference type="PROSITE" id="PS50111"/>
    </source>
</evidence>
<comment type="similarity">
    <text evidence="2">Belongs to the methyl-accepting chemotaxis (MCP) protein family.</text>
</comment>
<gene>
    <name evidence="7" type="ORF">SAMN04487977_104119</name>
</gene>
<dbReference type="PROSITE" id="PS50885">
    <property type="entry name" value="HAMP"/>
    <property type="match status" value="1"/>
</dbReference>
<proteinExistence type="inferred from homology"/>
<feature type="domain" description="HAMP" evidence="6">
    <location>
        <begin position="246"/>
        <end position="299"/>
    </location>
</feature>
<dbReference type="Gene3D" id="1.10.287.950">
    <property type="entry name" value="Methyl-accepting chemotaxis protein"/>
    <property type="match status" value="1"/>
</dbReference>
<keyword evidence="3" id="KW-0807">Transducer</keyword>
<dbReference type="OrthoDB" id="354287at2"/>
<keyword evidence="1" id="KW-0145">Chemotaxis</keyword>
<keyword evidence="4" id="KW-0812">Transmembrane</keyword>
<evidence type="ECO:0000313" key="8">
    <source>
        <dbReference type="Proteomes" id="UP000182360"/>
    </source>
</evidence>
<dbReference type="EMBL" id="FOFU01000004">
    <property type="protein sequence ID" value="SEQ39989.1"/>
    <property type="molecule type" value="Genomic_DNA"/>
</dbReference>
<feature type="domain" description="Methyl-accepting transducer" evidence="5">
    <location>
        <begin position="357"/>
        <end position="575"/>
    </location>
</feature>
<sequence length="632" mass="68401">MTVFATFVIVLFAVTYASVLMLRWFALEFIYDEIEVMWSGTLPNIMVASLLLFVAVAIGYFIAKPFDQIIKKIKEEGRKATQEEIGLCLKSYRGIILLIIIANVIGFFIGQIIIVYIGIANGSNVYYFSRVFLVIAQAMAFGGISAITSIKLVDYLLIKKREMLEIGSIVDFKSRSSKISISIGLVFFISLYFLGINMLTVPYGILLASHNGTFQGDLLTAFFKKGAICISLSAVLAAVPFLTVLRGLSKRIKLTSHLLDEITNNGDLTCRININMMDDFGLLISSVNTLMAKLSSMIKDFKAETNAVTESAGIISKSARYATGAIGVMNHSLQHIDENSKKQDELVEITGDNIVMLADSIETVKLHVTQQTEAVQSISSAISRMTDSISSVADTAKQAQEVSQGLSERSDVGNTAVEHAVTTMKEIQTVSEEVRKLLKVIQGIAAQTNLLSMNAAIEAAHAGEFGAGFAVVADEVRSLASSSSSSARDIQSKIKEMMEKTTAGVEAITSAGVAFQGIRDNVVENATLVKNIYDAMLAQNEGAAETKKAADDLVEAIHAIRDLAEEETEGALKLRESMDAVVAASKSTMAAVQESLEATANMKDTVEKVDTSATGNKESVEKIHNHVEQFIV</sequence>
<dbReference type="PANTHER" id="PTHR43531">
    <property type="entry name" value="PROTEIN ICFG"/>
    <property type="match status" value="1"/>
</dbReference>
<dbReference type="AlphaFoldDB" id="A0A1H9FQE4"/>
<feature type="transmembrane region" description="Helical" evidence="4">
    <location>
        <begin position="179"/>
        <end position="205"/>
    </location>
</feature>
<name>A0A1H9FQE4_9SPIR</name>
<dbReference type="GO" id="GO:0007165">
    <property type="term" value="P:signal transduction"/>
    <property type="evidence" value="ECO:0007669"/>
    <property type="project" value="UniProtKB-KW"/>
</dbReference>
<evidence type="ECO:0000259" key="6">
    <source>
        <dbReference type="PROSITE" id="PS50885"/>
    </source>
</evidence>
<evidence type="ECO:0000256" key="2">
    <source>
        <dbReference type="ARBA" id="ARBA00029447"/>
    </source>
</evidence>
<dbReference type="PROSITE" id="PS50111">
    <property type="entry name" value="CHEMOTAXIS_TRANSDUC_2"/>
    <property type="match status" value="1"/>
</dbReference>